<proteinExistence type="inferred from homology"/>
<dbReference type="InterPro" id="IPR036388">
    <property type="entry name" value="WH-like_DNA-bd_sf"/>
</dbReference>
<organism evidence="7 8">
    <name type="scientific">Bradyrhizobium retamae</name>
    <dbReference type="NCBI Taxonomy" id="1300035"/>
    <lineage>
        <taxon>Bacteria</taxon>
        <taxon>Pseudomonadati</taxon>
        <taxon>Pseudomonadota</taxon>
        <taxon>Alphaproteobacteria</taxon>
        <taxon>Hyphomicrobiales</taxon>
        <taxon>Nitrobacteraceae</taxon>
        <taxon>Bradyrhizobium</taxon>
    </lineage>
</organism>
<dbReference type="GO" id="GO:0003677">
    <property type="term" value="F:DNA binding"/>
    <property type="evidence" value="ECO:0007669"/>
    <property type="project" value="UniProtKB-KW"/>
</dbReference>
<dbReference type="Proteomes" id="UP000052023">
    <property type="component" value="Unassembled WGS sequence"/>
</dbReference>
<gene>
    <name evidence="7" type="ORF">CQ13_09920</name>
</gene>
<comment type="similarity">
    <text evidence="2">Belongs to the LysR transcriptional regulatory family.</text>
</comment>
<dbReference type="InterPro" id="IPR005119">
    <property type="entry name" value="LysR_subst-bd"/>
</dbReference>
<evidence type="ECO:0000313" key="7">
    <source>
        <dbReference type="EMBL" id="KRR18754.1"/>
    </source>
</evidence>
<reference evidence="7 8" key="1">
    <citation type="submission" date="2014-03" db="EMBL/GenBank/DDBJ databases">
        <title>Bradyrhizobium valentinum sp. nov., isolated from effective nodules of Lupinus mariae-josephae, a lupine endemic of basic-lime soils in Eastern Spain.</title>
        <authorList>
            <person name="Duran D."/>
            <person name="Rey L."/>
            <person name="Navarro A."/>
            <person name="Busquets A."/>
            <person name="Imperial J."/>
            <person name="Ruiz-Argueso T."/>
        </authorList>
    </citation>
    <scope>NUCLEOTIDE SEQUENCE [LARGE SCALE GENOMIC DNA]</scope>
    <source>
        <strain evidence="7 8">Ro19</strain>
    </source>
</reference>
<dbReference type="Gene3D" id="1.10.10.10">
    <property type="entry name" value="Winged helix-like DNA-binding domain superfamily/Winged helix DNA-binding domain"/>
    <property type="match status" value="1"/>
</dbReference>
<dbReference type="Gene3D" id="3.40.190.10">
    <property type="entry name" value="Periplasmic binding protein-like II"/>
    <property type="match status" value="2"/>
</dbReference>
<dbReference type="AlphaFoldDB" id="A0A0R3MER2"/>
<keyword evidence="3" id="KW-0805">Transcription regulation</keyword>
<dbReference type="SUPFAM" id="SSF53850">
    <property type="entry name" value="Periplasmic binding protein-like II"/>
    <property type="match status" value="1"/>
</dbReference>
<evidence type="ECO:0000259" key="6">
    <source>
        <dbReference type="PROSITE" id="PS50931"/>
    </source>
</evidence>
<keyword evidence="5" id="KW-0804">Transcription</keyword>
<dbReference type="PROSITE" id="PS50931">
    <property type="entry name" value="HTH_LYSR"/>
    <property type="match status" value="1"/>
</dbReference>
<dbReference type="GO" id="GO:0003700">
    <property type="term" value="F:DNA-binding transcription factor activity"/>
    <property type="evidence" value="ECO:0007669"/>
    <property type="project" value="InterPro"/>
</dbReference>
<comment type="function">
    <text evidence="1">NodD regulates the expression of the nodABCFE genes which encode other nodulation proteins. NodD is also a negative regulator of its own expression. Binds flavonoids as inducers.</text>
</comment>
<evidence type="ECO:0000256" key="1">
    <source>
        <dbReference type="ARBA" id="ARBA00003502"/>
    </source>
</evidence>
<protein>
    <recommendedName>
        <fullName evidence="6">HTH lysR-type domain-containing protein</fullName>
    </recommendedName>
</protein>
<comment type="caution">
    <text evidence="7">The sequence shown here is derived from an EMBL/GenBank/DDBJ whole genome shotgun (WGS) entry which is preliminary data.</text>
</comment>
<evidence type="ECO:0000256" key="4">
    <source>
        <dbReference type="ARBA" id="ARBA00023125"/>
    </source>
</evidence>
<dbReference type="EMBL" id="LLYA01000192">
    <property type="protein sequence ID" value="KRR18754.1"/>
    <property type="molecule type" value="Genomic_DNA"/>
</dbReference>
<keyword evidence="4" id="KW-0238">DNA-binding</keyword>
<dbReference type="InterPro" id="IPR000847">
    <property type="entry name" value="LysR_HTH_N"/>
</dbReference>
<dbReference type="SUPFAM" id="SSF46785">
    <property type="entry name" value="Winged helix' DNA-binding domain"/>
    <property type="match status" value="1"/>
</dbReference>
<evidence type="ECO:0000256" key="2">
    <source>
        <dbReference type="ARBA" id="ARBA00009437"/>
    </source>
</evidence>
<dbReference type="PRINTS" id="PR00039">
    <property type="entry name" value="HTHLYSR"/>
</dbReference>
<evidence type="ECO:0000256" key="3">
    <source>
        <dbReference type="ARBA" id="ARBA00023015"/>
    </source>
</evidence>
<dbReference type="PANTHER" id="PTHR30346">
    <property type="entry name" value="TRANSCRIPTIONAL DUAL REGULATOR HCAR-RELATED"/>
    <property type="match status" value="1"/>
</dbReference>
<dbReference type="PANTHER" id="PTHR30346:SF28">
    <property type="entry name" value="HTH-TYPE TRANSCRIPTIONAL REGULATOR CYNR"/>
    <property type="match status" value="1"/>
</dbReference>
<dbReference type="FunFam" id="1.10.10.10:FF:000001">
    <property type="entry name" value="LysR family transcriptional regulator"/>
    <property type="match status" value="1"/>
</dbReference>
<feature type="domain" description="HTH lysR-type" evidence="6">
    <location>
        <begin position="1"/>
        <end position="58"/>
    </location>
</feature>
<dbReference type="Pfam" id="PF03466">
    <property type="entry name" value="LysR_substrate"/>
    <property type="match status" value="1"/>
</dbReference>
<dbReference type="CDD" id="cd05466">
    <property type="entry name" value="PBP2_LTTR_substrate"/>
    <property type="match status" value="1"/>
</dbReference>
<sequence length="278" mass="30370">MDFKQIRYFVAVAEAGSFSAGARRAFVTQPTLSAAIASLEAELGFALLERHARGVRLTPRGEEVLETSRSILRQAERLKAASGGRPSGRPLRLGILPTIAPAFVAQCIERLRAIEPGRSWRTEDAPLAKLRQRLANGRYDVVLTALGSAARGHRQLELAADRQALAVSARSFPRGPVSPEILAGQPLIVRIHCEQLQSASRILDAWKVRPKVVAQTDSDARALAMVAAGLGFCLMPDSFEHPEVRMLRPEGVDLTRRLGFEWVRGGADGWLDRALDGR</sequence>
<evidence type="ECO:0000256" key="5">
    <source>
        <dbReference type="ARBA" id="ARBA00023163"/>
    </source>
</evidence>
<dbReference type="Pfam" id="PF00126">
    <property type="entry name" value="HTH_1"/>
    <property type="match status" value="1"/>
</dbReference>
<dbReference type="InterPro" id="IPR036390">
    <property type="entry name" value="WH_DNA-bd_sf"/>
</dbReference>
<accession>A0A0R3MER2</accession>
<name>A0A0R3MER2_9BRAD</name>
<dbReference type="RefSeq" id="WP_057846940.1">
    <property type="nucleotide sequence ID" value="NZ_LLYA01000192.1"/>
</dbReference>
<dbReference type="OrthoDB" id="8437302at2"/>
<dbReference type="GO" id="GO:0032993">
    <property type="term" value="C:protein-DNA complex"/>
    <property type="evidence" value="ECO:0007669"/>
    <property type="project" value="TreeGrafter"/>
</dbReference>
<keyword evidence="8" id="KW-1185">Reference proteome</keyword>
<evidence type="ECO:0000313" key="8">
    <source>
        <dbReference type="Proteomes" id="UP000052023"/>
    </source>
</evidence>